<dbReference type="EMBL" id="JAROBY010000014">
    <property type="protein sequence ID" value="MEB4793847.1"/>
    <property type="molecule type" value="Genomic_DNA"/>
</dbReference>
<protein>
    <submittedName>
        <fullName evidence="2">DUF2569 family protein</fullName>
    </submittedName>
</protein>
<evidence type="ECO:0000313" key="2">
    <source>
        <dbReference type="EMBL" id="MEB4793847.1"/>
    </source>
</evidence>
<dbReference type="Pfam" id="PF10754">
    <property type="entry name" value="DUF2569"/>
    <property type="match status" value="1"/>
</dbReference>
<dbReference type="InterPro" id="IPR019690">
    <property type="entry name" value="DUF2569"/>
</dbReference>
<feature type="transmembrane region" description="Helical" evidence="1">
    <location>
        <begin position="143"/>
        <end position="161"/>
    </location>
</feature>
<comment type="caution">
    <text evidence="2">The sequence shown here is derived from an EMBL/GenBank/DDBJ whole genome shotgun (WGS) entry which is preliminary data.</text>
</comment>
<organism evidence="2 3">
    <name type="scientific">Paenibacillus chondroitinus</name>
    <dbReference type="NCBI Taxonomy" id="59842"/>
    <lineage>
        <taxon>Bacteria</taxon>
        <taxon>Bacillati</taxon>
        <taxon>Bacillota</taxon>
        <taxon>Bacilli</taxon>
        <taxon>Bacillales</taxon>
        <taxon>Paenibacillaceae</taxon>
        <taxon>Paenibacillus</taxon>
    </lineage>
</organism>
<keyword evidence="1" id="KW-0472">Membrane</keyword>
<proteinExistence type="predicted"/>
<keyword evidence="3" id="KW-1185">Reference proteome</keyword>
<keyword evidence="1" id="KW-1133">Transmembrane helix</keyword>
<evidence type="ECO:0000313" key="3">
    <source>
        <dbReference type="Proteomes" id="UP001355653"/>
    </source>
</evidence>
<feature type="transmembrane region" description="Helical" evidence="1">
    <location>
        <begin position="181"/>
        <end position="197"/>
    </location>
</feature>
<gene>
    <name evidence="2" type="ORF">P5G65_08075</name>
</gene>
<sequence>MASEVITVTYSLTEFIFLGSIKVRRKRLKGDSMAHTENDLAVKMDNTTGMMPPIEEKPKPYGFGGWLYLVALGLLLTFGSSFYYLLDTLFPVYQSGRLSQLYEENWKYAFIIIYETAMNLFYVVFPVIIGYCMLKKKKLLKYMAIYFYLINFAANVGYYFISNSIEEMATHELMGEQGRNIVKSFVTCLIWIPYFINSKRVKNTYTN</sequence>
<keyword evidence="1" id="KW-0812">Transmembrane</keyword>
<name>A0ABU6DAC0_9BACL</name>
<feature type="transmembrane region" description="Helical" evidence="1">
    <location>
        <begin position="106"/>
        <end position="131"/>
    </location>
</feature>
<evidence type="ECO:0000256" key="1">
    <source>
        <dbReference type="SAM" id="Phobius"/>
    </source>
</evidence>
<feature type="transmembrane region" description="Helical" evidence="1">
    <location>
        <begin position="66"/>
        <end position="86"/>
    </location>
</feature>
<dbReference type="Proteomes" id="UP001355653">
    <property type="component" value="Unassembled WGS sequence"/>
</dbReference>
<reference evidence="2 3" key="1">
    <citation type="submission" date="2023-03" db="EMBL/GenBank/DDBJ databases">
        <title>Bacillus Genome Sequencing.</title>
        <authorList>
            <person name="Dunlap C."/>
        </authorList>
    </citation>
    <scope>NUCLEOTIDE SEQUENCE [LARGE SCALE GENOMIC DNA]</scope>
    <source>
        <strain evidence="2 3">NRS-1351</strain>
    </source>
</reference>
<dbReference type="RefSeq" id="WP_127455957.1">
    <property type="nucleotide sequence ID" value="NZ_JAROBY010000014.1"/>
</dbReference>
<accession>A0ABU6DAC0</accession>